<evidence type="ECO:0000313" key="1">
    <source>
        <dbReference type="EMBL" id="KAF0758343.1"/>
    </source>
</evidence>
<protein>
    <submittedName>
        <fullName evidence="1">Dimer Tnp hAT domain-containing protein</fullName>
    </submittedName>
</protein>
<name>A0A6G0YME2_APHCR</name>
<dbReference type="OrthoDB" id="7617207at2759"/>
<comment type="caution">
    <text evidence="1">The sequence shown here is derived from an EMBL/GenBank/DDBJ whole genome shotgun (WGS) entry which is preliminary data.</text>
</comment>
<organism evidence="1 2">
    <name type="scientific">Aphis craccivora</name>
    <name type="common">Cowpea aphid</name>
    <dbReference type="NCBI Taxonomy" id="307492"/>
    <lineage>
        <taxon>Eukaryota</taxon>
        <taxon>Metazoa</taxon>
        <taxon>Ecdysozoa</taxon>
        <taxon>Arthropoda</taxon>
        <taxon>Hexapoda</taxon>
        <taxon>Insecta</taxon>
        <taxon>Pterygota</taxon>
        <taxon>Neoptera</taxon>
        <taxon>Paraneoptera</taxon>
        <taxon>Hemiptera</taxon>
        <taxon>Sternorrhyncha</taxon>
        <taxon>Aphidomorpha</taxon>
        <taxon>Aphidoidea</taxon>
        <taxon>Aphididae</taxon>
        <taxon>Aphidini</taxon>
        <taxon>Aphis</taxon>
        <taxon>Aphis</taxon>
    </lineage>
</organism>
<dbReference type="SUPFAM" id="SSF56219">
    <property type="entry name" value="DNase I-like"/>
    <property type="match status" value="1"/>
</dbReference>
<accession>A0A6G0YME2</accession>
<keyword evidence="2" id="KW-1185">Reference proteome</keyword>
<dbReference type="Proteomes" id="UP000478052">
    <property type="component" value="Unassembled WGS sequence"/>
</dbReference>
<evidence type="ECO:0000313" key="2">
    <source>
        <dbReference type="Proteomes" id="UP000478052"/>
    </source>
</evidence>
<gene>
    <name evidence="1" type="ORF">FWK35_00011712</name>
</gene>
<dbReference type="AlphaFoldDB" id="A0A6G0YME2"/>
<sequence>MSDKLKIVQQNVNKQQIASLQLRDYCSRTAVDVVLIQKPAMCSNKVYGFENCKQVLMDGQAAKTIRVASEYFKYDIPMHCIIEKLRADLDREAGILIGADVNGHSTLWHCPASSNRGL</sequence>
<reference evidence="1 2" key="1">
    <citation type="submission" date="2019-08" db="EMBL/GenBank/DDBJ databases">
        <title>Whole genome of Aphis craccivora.</title>
        <authorList>
            <person name="Voronova N.V."/>
            <person name="Shulinski R.S."/>
            <person name="Bandarenka Y.V."/>
            <person name="Zhorov D.G."/>
            <person name="Warner D."/>
        </authorList>
    </citation>
    <scope>NUCLEOTIDE SEQUENCE [LARGE SCALE GENOMIC DNA]</scope>
    <source>
        <strain evidence="1">180601</strain>
        <tissue evidence="1">Whole Body</tissue>
    </source>
</reference>
<dbReference type="Gene3D" id="3.60.10.10">
    <property type="entry name" value="Endonuclease/exonuclease/phosphatase"/>
    <property type="match status" value="1"/>
</dbReference>
<dbReference type="EMBL" id="VUJU01003326">
    <property type="protein sequence ID" value="KAF0758343.1"/>
    <property type="molecule type" value="Genomic_DNA"/>
</dbReference>
<dbReference type="InterPro" id="IPR036691">
    <property type="entry name" value="Endo/exonu/phosph_ase_sf"/>
</dbReference>
<proteinExistence type="predicted"/>